<dbReference type="Proteomes" id="UP001549047">
    <property type="component" value="Unassembled WGS sequence"/>
</dbReference>
<dbReference type="PANTHER" id="PTHR12599">
    <property type="entry name" value="PTERIN-4-ALPHA-CARBINOLAMINE DEHYDRATASE"/>
    <property type="match status" value="1"/>
</dbReference>
<reference evidence="5 6" key="1">
    <citation type="submission" date="2024-06" db="EMBL/GenBank/DDBJ databases">
        <title>Genomic Encyclopedia of Type Strains, Phase IV (KMG-IV): sequencing the most valuable type-strain genomes for metagenomic binning, comparative biology and taxonomic classification.</title>
        <authorList>
            <person name="Goeker M."/>
        </authorList>
    </citation>
    <scope>NUCLEOTIDE SEQUENCE [LARGE SCALE GENOMIC DNA]</scope>
    <source>
        <strain evidence="5 6">DSM 29780</strain>
    </source>
</reference>
<evidence type="ECO:0000256" key="1">
    <source>
        <dbReference type="ARBA" id="ARBA00001554"/>
    </source>
</evidence>
<keyword evidence="6" id="KW-1185">Reference proteome</keyword>
<accession>A0ABV2J0X1</accession>
<dbReference type="Gene3D" id="3.30.1360.20">
    <property type="entry name" value="Transcriptional coactivator/pterin dehydratase"/>
    <property type="match status" value="1"/>
</dbReference>
<organism evidence="5 6">
    <name type="scientific">Rhizobium aquaticum</name>
    <dbReference type="NCBI Taxonomy" id="1549636"/>
    <lineage>
        <taxon>Bacteria</taxon>
        <taxon>Pseudomonadati</taxon>
        <taxon>Pseudomonadota</taxon>
        <taxon>Alphaproteobacteria</taxon>
        <taxon>Hyphomicrobiales</taxon>
        <taxon>Rhizobiaceae</taxon>
        <taxon>Rhizobium/Agrobacterium group</taxon>
        <taxon>Rhizobium</taxon>
    </lineage>
</organism>
<dbReference type="SUPFAM" id="SSF55248">
    <property type="entry name" value="PCD-like"/>
    <property type="match status" value="1"/>
</dbReference>
<sequence>MVNRVKLNESEVQEKLKSHSGWHLEEGGKVISKTFGFENFREAFAFMTQCALVAEKLDHHPDWKNSYATVDVSLSTHSSGGLTELDFQLALEMDRAEAHYRI</sequence>
<protein>
    <recommendedName>
        <fullName evidence="4">Putative pterin-4-alpha-carbinolamine dehydratase</fullName>
        <shortName evidence="4">PHS</shortName>
        <ecNumber evidence="4">4.2.1.96</ecNumber>
    </recommendedName>
    <alternativeName>
        <fullName evidence="4">4-alpha-hydroxy-tetrahydropterin dehydratase</fullName>
    </alternativeName>
    <alternativeName>
        <fullName evidence="4">Pterin carbinolamine dehydratase</fullName>
        <shortName evidence="4">PCD</shortName>
    </alternativeName>
</protein>
<proteinExistence type="inferred from homology"/>
<name>A0ABV2J0X1_9HYPH</name>
<dbReference type="Pfam" id="PF01329">
    <property type="entry name" value="Pterin_4a"/>
    <property type="match status" value="1"/>
</dbReference>
<evidence type="ECO:0000256" key="2">
    <source>
        <dbReference type="ARBA" id="ARBA00006472"/>
    </source>
</evidence>
<dbReference type="PANTHER" id="PTHR12599:SF0">
    <property type="entry name" value="PTERIN-4-ALPHA-CARBINOLAMINE DEHYDRATASE"/>
    <property type="match status" value="1"/>
</dbReference>
<comment type="caution">
    <text evidence="5">The sequence shown here is derived from an EMBL/GenBank/DDBJ whole genome shotgun (WGS) entry which is preliminary data.</text>
</comment>
<dbReference type="HAMAP" id="MF_00434">
    <property type="entry name" value="Pterin_4_alpha"/>
    <property type="match status" value="1"/>
</dbReference>
<dbReference type="NCBIfam" id="NF002017">
    <property type="entry name" value="PRK00823.1-2"/>
    <property type="match status" value="1"/>
</dbReference>
<dbReference type="InterPro" id="IPR001533">
    <property type="entry name" value="Pterin_deHydtase"/>
</dbReference>
<dbReference type="EMBL" id="JBEPMB010000002">
    <property type="protein sequence ID" value="MET3613655.1"/>
    <property type="molecule type" value="Genomic_DNA"/>
</dbReference>
<dbReference type="RefSeq" id="WP_354556181.1">
    <property type="nucleotide sequence ID" value="NZ_JBEPMB010000002.1"/>
</dbReference>
<dbReference type="EC" id="4.2.1.96" evidence="4"/>
<evidence type="ECO:0000313" key="6">
    <source>
        <dbReference type="Proteomes" id="UP001549047"/>
    </source>
</evidence>
<dbReference type="CDD" id="cd00914">
    <property type="entry name" value="PCD_DCoH_subfamily_b"/>
    <property type="match status" value="1"/>
</dbReference>
<gene>
    <name evidence="5" type="ORF">ABID16_001984</name>
</gene>
<dbReference type="GO" id="GO:0008124">
    <property type="term" value="F:4-alpha-hydroxytetrahydrobiopterin dehydratase activity"/>
    <property type="evidence" value="ECO:0007669"/>
    <property type="project" value="UniProtKB-EC"/>
</dbReference>
<evidence type="ECO:0000256" key="3">
    <source>
        <dbReference type="ARBA" id="ARBA00023239"/>
    </source>
</evidence>
<evidence type="ECO:0000313" key="5">
    <source>
        <dbReference type="EMBL" id="MET3613655.1"/>
    </source>
</evidence>
<comment type="similarity">
    <text evidence="2 4">Belongs to the pterin-4-alpha-carbinolamine dehydratase family.</text>
</comment>
<dbReference type="InterPro" id="IPR036428">
    <property type="entry name" value="PCD_sf"/>
</dbReference>
<keyword evidence="3 4" id="KW-0456">Lyase</keyword>
<evidence type="ECO:0000256" key="4">
    <source>
        <dbReference type="HAMAP-Rule" id="MF_00434"/>
    </source>
</evidence>
<comment type="catalytic activity">
    <reaction evidence="1 4">
        <text>(4aS,6R)-4a-hydroxy-L-erythro-5,6,7,8-tetrahydrobiopterin = (6R)-L-erythro-6,7-dihydrobiopterin + H2O</text>
        <dbReference type="Rhea" id="RHEA:11920"/>
        <dbReference type="ChEBI" id="CHEBI:15377"/>
        <dbReference type="ChEBI" id="CHEBI:15642"/>
        <dbReference type="ChEBI" id="CHEBI:43120"/>
        <dbReference type="EC" id="4.2.1.96"/>
    </reaction>
</comment>
<dbReference type="NCBIfam" id="NF002018">
    <property type="entry name" value="PRK00823.1-3"/>
    <property type="match status" value="1"/>
</dbReference>